<evidence type="ECO:0000313" key="4">
    <source>
        <dbReference type="Proteomes" id="UP000253490"/>
    </source>
</evidence>
<gene>
    <name evidence="3" type="ORF">DES36_12330</name>
</gene>
<evidence type="ECO:0000256" key="1">
    <source>
        <dbReference type="PROSITE-ProRule" id="PRU00325"/>
    </source>
</evidence>
<dbReference type="PROSITE" id="PS50966">
    <property type="entry name" value="ZF_SWIM"/>
    <property type="match status" value="1"/>
</dbReference>
<accession>A0A366HZ94</accession>
<dbReference type="InterPro" id="IPR007527">
    <property type="entry name" value="Znf_SWIM"/>
</dbReference>
<dbReference type="AlphaFoldDB" id="A0A366HZ94"/>
<organism evidence="3 4">
    <name type="scientific">Alkalibaculum bacchi</name>
    <dbReference type="NCBI Taxonomy" id="645887"/>
    <lineage>
        <taxon>Bacteria</taxon>
        <taxon>Bacillati</taxon>
        <taxon>Bacillota</taxon>
        <taxon>Clostridia</taxon>
        <taxon>Eubacteriales</taxon>
        <taxon>Eubacteriaceae</taxon>
        <taxon>Alkalibaculum</taxon>
    </lineage>
</organism>
<comment type="caution">
    <text evidence="3">The sequence shown here is derived from an EMBL/GenBank/DDBJ whole genome shotgun (WGS) entry which is preliminary data.</text>
</comment>
<protein>
    <recommendedName>
        <fullName evidence="2">SWIM-type domain-containing protein</fullName>
    </recommendedName>
</protein>
<feature type="domain" description="SWIM-type" evidence="2">
    <location>
        <begin position="48"/>
        <end position="86"/>
    </location>
</feature>
<evidence type="ECO:0000313" key="3">
    <source>
        <dbReference type="EMBL" id="RBP58461.1"/>
    </source>
</evidence>
<proteinExistence type="predicted"/>
<dbReference type="RefSeq" id="WP_113921714.1">
    <property type="nucleotide sequence ID" value="NZ_QNRX01000023.1"/>
</dbReference>
<dbReference type="GO" id="GO:0008270">
    <property type="term" value="F:zinc ion binding"/>
    <property type="evidence" value="ECO:0007669"/>
    <property type="project" value="UniProtKB-KW"/>
</dbReference>
<evidence type="ECO:0000259" key="2">
    <source>
        <dbReference type="PROSITE" id="PS50966"/>
    </source>
</evidence>
<keyword evidence="1" id="KW-0862">Zinc</keyword>
<dbReference type="Proteomes" id="UP000253490">
    <property type="component" value="Unassembled WGS sequence"/>
</dbReference>
<keyword evidence="1" id="KW-0863">Zinc-finger</keyword>
<dbReference type="EMBL" id="QNRX01000023">
    <property type="protein sequence ID" value="RBP58461.1"/>
    <property type="molecule type" value="Genomic_DNA"/>
</dbReference>
<keyword evidence="4" id="KW-1185">Reference proteome</keyword>
<reference evidence="3 4" key="1">
    <citation type="submission" date="2018-06" db="EMBL/GenBank/DDBJ databases">
        <title>Genomic Encyclopedia of Type Strains, Phase IV (KMG-IV): sequencing the most valuable type-strain genomes for metagenomic binning, comparative biology and taxonomic classification.</title>
        <authorList>
            <person name="Goeker M."/>
        </authorList>
    </citation>
    <scope>NUCLEOTIDE SEQUENCE [LARGE SCALE GENOMIC DNA]</scope>
    <source>
        <strain evidence="3 4">DSM 22112</strain>
    </source>
</reference>
<keyword evidence="1" id="KW-0479">Metal-binding</keyword>
<dbReference type="OrthoDB" id="9760715at2"/>
<name>A0A366HZ94_9FIRM</name>
<sequence>MNINNFKTQINKTILDRGYDYFIVGNVVEICKQRDNEYIFQVQGNNDYEVVIKIDDQGEILYSECDCPYDFGSICKHEVAAYFELIDIVNGKNNNLSVKKVVTKQPEIKEVLSNLSKEDLIKIIIDMTQKDSTLENSLIIRYSKVDNDQELKLCKKHIEAIVSKYAGREDFIPYGDTYDYVDEMEDLLERSRNTDDILLAFDIAFMVLNEAIEAFQYADDSNGAIGYLASETIELIKEIITDCADLDISIREMIFNKVLAQSDNKAFNRWEDYKIDLLRLCIEFADIEALREQFKKKIEYIISKNSSNEYKEYYNEQMLQILFQIIDTYGCEEDAVAFIKENTKYTSFRELLISKYIKEKNYSRVVELTMEGEKQDKQYTGLVSKWKKIRYNAYKKLSLKEEQQRLSKELLFDGNFEYYKELKELVTGDKRAFYDNLKQELKDNNHWPISKIYLELIVHENDLDEIIEYVRKYPWNIEEYANMLKEKFKDEVIDLYIKHIKKKADNSSNRKEYQRVCQILKRYKKIAGVKKQEELINELATMYRRRPAFIDELSKT</sequence>